<sequence>MKNARSRIQEHHSLLIRSFSSKIPKHVFHHLSLEGCEVNLENAANSPSDVPDESDPPPLTHRPTSSQCFGPSFWFARMQALLYYRTVCQ</sequence>
<feature type="region of interest" description="Disordered" evidence="1">
    <location>
        <begin position="42"/>
        <end position="65"/>
    </location>
</feature>
<organism evidence="2 3">
    <name type="scientific">Trichonephila inaurata madagascariensis</name>
    <dbReference type="NCBI Taxonomy" id="2747483"/>
    <lineage>
        <taxon>Eukaryota</taxon>
        <taxon>Metazoa</taxon>
        <taxon>Ecdysozoa</taxon>
        <taxon>Arthropoda</taxon>
        <taxon>Chelicerata</taxon>
        <taxon>Arachnida</taxon>
        <taxon>Araneae</taxon>
        <taxon>Araneomorphae</taxon>
        <taxon>Entelegynae</taxon>
        <taxon>Araneoidea</taxon>
        <taxon>Nephilidae</taxon>
        <taxon>Trichonephila</taxon>
        <taxon>Trichonephila inaurata</taxon>
    </lineage>
</organism>
<comment type="caution">
    <text evidence="2">The sequence shown here is derived from an EMBL/GenBank/DDBJ whole genome shotgun (WGS) entry which is preliminary data.</text>
</comment>
<dbReference type="EMBL" id="BMAV01022381">
    <property type="protein sequence ID" value="GFY77222.1"/>
    <property type="molecule type" value="Genomic_DNA"/>
</dbReference>
<evidence type="ECO:0000256" key="1">
    <source>
        <dbReference type="SAM" id="MobiDB-lite"/>
    </source>
</evidence>
<proteinExistence type="predicted"/>
<evidence type="ECO:0000313" key="2">
    <source>
        <dbReference type="EMBL" id="GFY77222.1"/>
    </source>
</evidence>
<gene>
    <name evidence="2" type="ORF">TNIN_283671</name>
</gene>
<reference evidence="2" key="1">
    <citation type="submission" date="2020-08" db="EMBL/GenBank/DDBJ databases">
        <title>Multicomponent nature underlies the extraordinary mechanical properties of spider dragline silk.</title>
        <authorList>
            <person name="Kono N."/>
            <person name="Nakamura H."/>
            <person name="Mori M."/>
            <person name="Yoshida Y."/>
            <person name="Ohtoshi R."/>
            <person name="Malay A.D."/>
            <person name="Moran D.A.P."/>
            <person name="Tomita M."/>
            <person name="Numata K."/>
            <person name="Arakawa K."/>
        </authorList>
    </citation>
    <scope>NUCLEOTIDE SEQUENCE</scope>
</reference>
<protein>
    <submittedName>
        <fullName evidence="2">Uncharacterized protein</fullName>
    </submittedName>
</protein>
<name>A0A8X6YVI2_9ARAC</name>
<dbReference type="Proteomes" id="UP000886998">
    <property type="component" value="Unassembled WGS sequence"/>
</dbReference>
<dbReference type="AlphaFoldDB" id="A0A8X6YVI2"/>
<evidence type="ECO:0000313" key="3">
    <source>
        <dbReference type="Proteomes" id="UP000886998"/>
    </source>
</evidence>
<keyword evidence="3" id="KW-1185">Reference proteome</keyword>
<accession>A0A8X6YVI2</accession>